<sequence>MQFIKQITLKKNCSLLFVSKRNPAFYFSSRRTEWSRSTTKAPLYLAYSGAKMLDLLGSMLYFKNLPFQTPFHSNFSEENKANGILIKVCMLLVDETEAHDRPRDFNTGKL</sequence>
<organism evidence="1 2">
    <name type="scientific">Gossypium stocksii</name>
    <dbReference type="NCBI Taxonomy" id="47602"/>
    <lineage>
        <taxon>Eukaryota</taxon>
        <taxon>Viridiplantae</taxon>
        <taxon>Streptophyta</taxon>
        <taxon>Embryophyta</taxon>
        <taxon>Tracheophyta</taxon>
        <taxon>Spermatophyta</taxon>
        <taxon>Magnoliopsida</taxon>
        <taxon>eudicotyledons</taxon>
        <taxon>Gunneridae</taxon>
        <taxon>Pentapetalae</taxon>
        <taxon>rosids</taxon>
        <taxon>malvids</taxon>
        <taxon>Malvales</taxon>
        <taxon>Malvaceae</taxon>
        <taxon>Malvoideae</taxon>
        <taxon>Gossypium</taxon>
    </lineage>
</organism>
<comment type="caution">
    <text evidence="1">The sequence shown here is derived from an EMBL/GenBank/DDBJ whole genome shotgun (WGS) entry which is preliminary data.</text>
</comment>
<dbReference type="Proteomes" id="UP000828251">
    <property type="component" value="Unassembled WGS sequence"/>
</dbReference>
<dbReference type="AlphaFoldDB" id="A0A9D4A7M0"/>
<dbReference type="EMBL" id="JAIQCV010000006">
    <property type="protein sequence ID" value="KAH1092198.1"/>
    <property type="molecule type" value="Genomic_DNA"/>
</dbReference>
<proteinExistence type="predicted"/>
<protein>
    <submittedName>
        <fullName evidence="1">Uncharacterized protein</fullName>
    </submittedName>
</protein>
<gene>
    <name evidence="1" type="ORF">J1N35_019455</name>
</gene>
<accession>A0A9D4A7M0</accession>
<name>A0A9D4A7M0_9ROSI</name>
<reference evidence="1 2" key="1">
    <citation type="journal article" date="2021" name="Plant Biotechnol. J.">
        <title>Multi-omics assisted identification of the key and species-specific regulatory components of drought-tolerant mechanisms in Gossypium stocksii.</title>
        <authorList>
            <person name="Yu D."/>
            <person name="Ke L."/>
            <person name="Zhang D."/>
            <person name="Wu Y."/>
            <person name="Sun Y."/>
            <person name="Mei J."/>
            <person name="Sun J."/>
            <person name="Sun Y."/>
        </authorList>
    </citation>
    <scope>NUCLEOTIDE SEQUENCE [LARGE SCALE GENOMIC DNA]</scope>
    <source>
        <strain evidence="2">cv. E1</strain>
        <tissue evidence="1">Leaf</tissue>
    </source>
</reference>
<keyword evidence="2" id="KW-1185">Reference proteome</keyword>
<evidence type="ECO:0000313" key="1">
    <source>
        <dbReference type="EMBL" id="KAH1092198.1"/>
    </source>
</evidence>
<evidence type="ECO:0000313" key="2">
    <source>
        <dbReference type="Proteomes" id="UP000828251"/>
    </source>
</evidence>